<comment type="caution">
    <text evidence="3">The sequence shown here is derived from an EMBL/GenBank/DDBJ whole genome shotgun (WGS) entry which is preliminary data.</text>
</comment>
<evidence type="ECO:0000256" key="2">
    <source>
        <dbReference type="SAM" id="MobiDB-lite"/>
    </source>
</evidence>
<dbReference type="EMBL" id="JAOPHQ010000574">
    <property type="protein sequence ID" value="KAK0154261.1"/>
    <property type="molecule type" value="Genomic_DNA"/>
</dbReference>
<accession>A0AA47P7Y0</accession>
<organism evidence="3 4">
    <name type="scientific">Merluccius polli</name>
    <name type="common">Benguela hake</name>
    <name type="synonym">Merluccius cadenati</name>
    <dbReference type="NCBI Taxonomy" id="89951"/>
    <lineage>
        <taxon>Eukaryota</taxon>
        <taxon>Metazoa</taxon>
        <taxon>Chordata</taxon>
        <taxon>Craniata</taxon>
        <taxon>Vertebrata</taxon>
        <taxon>Euteleostomi</taxon>
        <taxon>Actinopterygii</taxon>
        <taxon>Neopterygii</taxon>
        <taxon>Teleostei</taxon>
        <taxon>Neoteleostei</taxon>
        <taxon>Acanthomorphata</taxon>
        <taxon>Zeiogadaria</taxon>
        <taxon>Gadariae</taxon>
        <taxon>Gadiformes</taxon>
        <taxon>Gadoidei</taxon>
        <taxon>Merlucciidae</taxon>
        <taxon>Merluccius</taxon>
    </lineage>
</organism>
<evidence type="ECO:0000313" key="3">
    <source>
        <dbReference type="EMBL" id="KAK0154261.1"/>
    </source>
</evidence>
<dbReference type="PANTHER" id="PTHR37456">
    <property type="entry name" value="SI:CH211-266K2.1"/>
    <property type="match status" value="1"/>
</dbReference>
<dbReference type="AlphaFoldDB" id="A0AA47P7Y0"/>
<dbReference type="PANTHER" id="PTHR37456:SF3">
    <property type="entry name" value="COLLAGEN ALPHA-1(XXV) CHAIN"/>
    <property type="match status" value="1"/>
</dbReference>
<keyword evidence="4" id="KW-1185">Reference proteome</keyword>
<evidence type="ECO:0000313" key="4">
    <source>
        <dbReference type="Proteomes" id="UP001174136"/>
    </source>
</evidence>
<dbReference type="InterPro" id="IPR050938">
    <property type="entry name" value="Collagen_Structural_Proteins"/>
</dbReference>
<feature type="region of interest" description="Disordered" evidence="2">
    <location>
        <begin position="1"/>
        <end position="159"/>
    </location>
</feature>
<feature type="region of interest" description="Disordered" evidence="2">
    <location>
        <begin position="199"/>
        <end position="221"/>
    </location>
</feature>
<name>A0AA47P7Y0_MERPO</name>
<gene>
    <name evidence="3" type="primary">110KD_2</name>
    <name evidence="3" type="ORF">N1851_003650</name>
</gene>
<protein>
    <submittedName>
        <fullName evidence="3">Antigen</fullName>
    </submittedName>
</protein>
<proteinExistence type="predicted"/>
<reference evidence="3" key="1">
    <citation type="journal article" date="2023" name="Front. Mar. Sci.">
        <title>A new Merluccius polli reference genome to investigate the effects of global change in West African waters.</title>
        <authorList>
            <person name="Mateo J.L."/>
            <person name="Blanco-Fernandez C."/>
            <person name="Garcia-Vazquez E."/>
            <person name="Machado-Schiaffino G."/>
        </authorList>
    </citation>
    <scope>NUCLEOTIDE SEQUENCE</scope>
    <source>
        <strain evidence="3">C29</strain>
        <tissue evidence="3">Fin</tissue>
    </source>
</reference>
<dbReference type="Proteomes" id="UP001174136">
    <property type="component" value="Unassembled WGS sequence"/>
</dbReference>
<sequence>MERRVNRRQGEKTERRVNGRQGEKTERRVNGRQGEKTERRVSGRQGEKTERRVNGRQGEKTERRVNGRQGEKTERRVNGRQGEKTERRVSGRQGEKTERRVNGRRGEKRERRVSGRRGEKRERRVSGRRGEKRERRVSGRRGEKTERRVSGRQGEKTERQYTFEESVAADIMEFQFPVACQQKPNLGILSPRHCLGDKPQSHLSCCSGRESEQQETSQYSQTLSLDPTQTHHHLYQHHHHLYQSQHHLHHHHLYQHQHHLYQHHHHTPPHPDDSFSILRMDIMAESDKTKGGGVCLMTNNKWCDPRNISVLSRSCSHNFKHLATLCHPFYLPREFSLSIFHHKRRRPLMTTLHDKINKYNRKFRLLRKSDVGPSNQRLHYRMR</sequence>
<evidence type="ECO:0000256" key="1">
    <source>
        <dbReference type="ARBA" id="ARBA00022737"/>
    </source>
</evidence>
<keyword evidence="1" id="KW-0677">Repeat</keyword>